<organism evidence="1 2">
    <name type="scientific">Ancrocorticia populi</name>
    <dbReference type="NCBI Taxonomy" id="2175228"/>
    <lineage>
        <taxon>Bacteria</taxon>
        <taxon>Bacillati</taxon>
        <taxon>Actinomycetota</taxon>
        <taxon>Actinomycetes</taxon>
        <taxon>Actinomycetales</taxon>
        <taxon>Actinomycetaceae</taxon>
        <taxon>Ancrocorticia</taxon>
    </lineage>
</organism>
<dbReference type="OrthoDB" id="3268468at2"/>
<dbReference type="Proteomes" id="UP000245283">
    <property type="component" value="Unassembled WGS sequence"/>
</dbReference>
<dbReference type="RefSeq" id="WP_109093111.1">
    <property type="nucleotide sequence ID" value="NZ_JBQDCU010000022.1"/>
</dbReference>
<sequence length="76" mass="8143">MEINIGVRQAPRELNLDIDITTEELDKLVNAALENGSPLRLSDSSGRSVVVPADAIGYVEVASAHTRRVGFGLVPE</sequence>
<dbReference type="InterPro" id="IPR021456">
    <property type="entry name" value="DUF3107"/>
</dbReference>
<accession>A0A2V1K829</accession>
<evidence type="ECO:0000313" key="1">
    <source>
        <dbReference type="EMBL" id="PWF27616.1"/>
    </source>
</evidence>
<keyword evidence="2" id="KW-1185">Reference proteome</keyword>
<reference evidence="2" key="1">
    <citation type="submission" date="2018-05" db="EMBL/GenBank/DDBJ databases">
        <authorList>
            <person name="Li Y."/>
        </authorList>
    </citation>
    <scope>NUCLEOTIDE SEQUENCE [LARGE SCALE GENOMIC DNA]</scope>
    <source>
        <strain evidence="2">sk1b4</strain>
    </source>
</reference>
<protein>
    <submittedName>
        <fullName evidence="1">DUF3107 domain-containing protein</fullName>
    </submittedName>
</protein>
<dbReference type="Pfam" id="PF11305">
    <property type="entry name" value="DUF3107"/>
    <property type="match status" value="1"/>
</dbReference>
<comment type="caution">
    <text evidence="1">The sequence shown here is derived from an EMBL/GenBank/DDBJ whole genome shotgun (WGS) entry which is preliminary data.</text>
</comment>
<evidence type="ECO:0000313" key="2">
    <source>
        <dbReference type="Proteomes" id="UP000245283"/>
    </source>
</evidence>
<gene>
    <name evidence="1" type="ORF">DD236_04355</name>
</gene>
<dbReference type="EMBL" id="QETB01000001">
    <property type="protein sequence ID" value="PWF27616.1"/>
    <property type="molecule type" value="Genomic_DNA"/>
</dbReference>
<proteinExistence type="predicted"/>
<name>A0A2V1K829_9ACTO</name>
<dbReference type="AlphaFoldDB" id="A0A2V1K829"/>